<evidence type="ECO:0000313" key="2">
    <source>
        <dbReference type="Proteomes" id="UP001203297"/>
    </source>
</evidence>
<evidence type="ECO:0000313" key="1">
    <source>
        <dbReference type="EMBL" id="KAI0295870.1"/>
    </source>
</evidence>
<dbReference type="EMBL" id="WTXG01000054">
    <property type="protein sequence ID" value="KAI0295870.1"/>
    <property type="molecule type" value="Genomic_DNA"/>
</dbReference>
<name>A0AAD4M1A9_9AGAM</name>
<dbReference type="AlphaFoldDB" id="A0AAD4M1A9"/>
<protein>
    <submittedName>
        <fullName evidence="1">Uncharacterized protein</fullName>
    </submittedName>
</protein>
<gene>
    <name evidence="1" type="ORF">B0F90DRAFT_1137085</name>
</gene>
<dbReference type="Proteomes" id="UP001203297">
    <property type="component" value="Unassembled WGS sequence"/>
</dbReference>
<proteinExistence type="predicted"/>
<keyword evidence="2" id="KW-1185">Reference proteome</keyword>
<sequence>MPPTRVRNEAPKPHSACSALLKVQYSSRFGSIYRRGTMLLTDGAMYVTATPPRRALSSTIPCSFARALETRSGPRAASFSTETGVPEKMLIHGGTVIVADHPARGRPLTSRFPTMFGSLRGSKPNRHCPVACITPVRPD</sequence>
<comment type="caution">
    <text evidence="1">The sequence shown here is derived from an EMBL/GenBank/DDBJ whole genome shotgun (WGS) entry which is preliminary data.</text>
</comment>
<reference evidence="1" key="1">
    <citation type="journal article" date="2022" name="New Phytol.">
        <title>Evolutionary transition to the ectomycorrhizal habit in the genomes of a hyperdiverse lineage of mushroom-forming fungi.</title>
        <authorList>
            <person name="Looney B."/>
            <person name="Miyauchi S."/>
            <person name="Morin E."/>
            <person name="Drula E."/>
            <person name="Courty P.E."/>
            <person name="Kohler A."/>
            <person name="Kuo A."/>
            <person name="LaButti K."/>
            <person name="Pangilinan J."/>
            <person name="Lipzen A."/>
            <person name="Riley R."/>
            <person name="Andreopoulos W."/>
            <person name="He G."/>
            <person name="Johnson J."/>
            <person name="Nolan M."/>
            <person name="Tritt A."/>
            <person name="Barry K.W."/>
            <person name="Grigoriev I.V."/>
            <person name="Nagy L.G."/>
            <person name="Hibbett D."/>
            <person name="Henrissat B."/>
            <person name="Matheny P.B."/>
            <person name="Labbe J."/>
            <person name="Martin F.M."/>
        </authorList>
    </citation>
    <scope>NUCLEOTIDE SEQUENCE</scope>
    <source>
        <strain evidence="1">BPL690</strain>
    </source>
</reference>
<accession>A0AAD4M1A9</accession>
<organism evidence="1 2">
    <name type="scientific">Multifurca ochricompacta</name>
    <dbReference type="NCBI Taxonomy" id="376703"/>
    <lineage>
        <taxon>Eukaryota</taxon>
        <taxon>Fungi</taxon>
        <taxon>Dikarya</taxon>
        <taxon>Basidiomycota</taxon>
        <taxon>Agaricomycotina</taxon>
        <taxon>Agaricomycetes</taxon>
        <taxon>Russulales</taxon>
        <taxon>Russulaceae</taxon>
        <taxon>Multifurca</taxon>
    </lineage>
</organism>